<evidence type="ECO:0000313" key="12">
    <source>
        <dbReference type="Proteomes" id="UP000002009"/>
    </source>
</evidence>
<dbReference type="PANTHER" id="PTHR11070">
    <property type="entry name" value="UVRD / RECB / PCRA DNA HELICASE FAMILY MEMBER"/>
    <property type="match status" value="1"/>
</dbReference>
<dbReference type="GO" id="GO:0031297">
    <property type="term" value="P:replication fork processing"/>
    <property type="evidence" value="ECO:0007669"/>
    <property type="project" value="TreeGrafter"/>
</dbReference>
<dbReference type="Proteomes" id="UP000002009">
    <property type="component" value="Chromosome 3"/>
</dbReference>
<evidence type="ECO:0000256" key="7">
    <source>
        <dbReference type="ARBA" id="ARBA00034808"/>
    </source>
</evidence>
<keyword evidence="4" id="KW-0067">ATP-binding</keyword>
<feature type="compositionally biased region" description="Basic and acidic residues" evidence="9">
    <location>
        <begin position="342"/>
        <end position="371"/>
    </location>
</feature>
<protein>
    <recommendedName>
        <fullName evidence="7">DNA 3'-5' helicase</fullName>
        <ecNumber evidence="7">5.6.2.4</ecNumber>
    </recommendedName>
</protein>
<evidence type="ECO:0000256" key="6">
    <source>
        <dbReference type="ARBA" id="ARBA00034617"/>
    </source>
</evidence>
<dbReference type="GO" id="GO:0005524">
    <property type="term" value="F:ATP binding"/>
    <property type="evidence" value="ECO:0007669"/>
    <property type="project" value="UniProtKB-KW"/>
</dbReference>
<dbReference type="InterPro" id="IPR001810">
    <property type="entry name" value="F-box_dom"/>
</dbReference>
<feature type="region of interest" description="Disordered" evidence="9">
    <location>
        <begin position="234"/>
        <end position="283"/>
    </location>
</feature>
<dbReference type="Pfam" id="PF00580">
    <property type="entry name" value="UvrD-helicase"/>
    <property type="match status" value="1"/>
</dbReference>
<evidence type="ECO:0000256" key="1">
    <source>
        <dbReference type="ARBA" id="ARBA00022741"/>
    </source>
</evidence>
<dbReference type="KEGG" id="mis:MICPUN_99395"/>
<dbReference type="GO" id="GO:0005634">
    <property type="term" value="C:nucleus"/>
    <property type="evidence" value="ECO:0007669"/>
    <property type="project" value="TreeGrafter"/>
</dbReference>
<dbReference type="PANTHER" id="PTHR11070:SF30">
    <property type="entry name" value="F-BOX DNA HELICASE 1"/>
    <property type="match status" value="1"/>
</dbReference>
<dbReference type="SMART" id="SM00256">
    <property type="entry name" value="FBOX"/>
    <property type="match status" value="1"/>
</dbReference>
<evidence type="ECO:0000256" key="2">
    <source>
        <dbReference type="ARBA" id="ARBA00022801"/>
    </source>
</evidence>
<dbReference type="EMBL" id="CP001324">
    <property type="protein sequence ID" value="ACO61717.1"/>
    <property type="molecule type" value="Genomic_DNA"/>
</dbReference>
<dbReference type="OrthoDB" id="568118at2759"/>
<dbReference type="GO" id="GO:0003677">
    <property type="term" value="F:DNA binding"/>
    <property type="evidence" value="ECO:0007669"/>
    <property type="project" value="InterPro"/>
</dbReference>
<comment type="catalytic activity">
    <reaction evidence="6">
        <text>Couples ATP hydrolysis with the unwinding of duplex DNA by translocating in the 3'-5' direction.</text>
        <dbReference type="EC" id="5.6.2.4"/>
    </reaction>
</comment>
<evidence type="ECO:0000256" key="4">
    <source>
        <dbReference type="ARBA" id="ARBA00022840"/>
    </source>
</evidence>
<gene>
    <name evidence="11" type="ORF">MICPUN_99395</name>
</gene>
<evidence type="ECO:0000256" key="9">
    <source>
        <dbReference type="SAM" id="MobiDB-lite"/>
    </source>
</evidence>
<comment type="catalytic activity">
    <reaction evidence="8">
        <text>ATP + H2O = ADP + phosphate + H(+)</text>
        <dbReference type="Rhea" id="RHEA:13065"/>
        <dbReference type="ChEBI" id="CHEBI:15377"/>
        <dbReference type="ChEBI" id="CHEBI:15378"/>
        <dbReference type="ChEBI" id="CHEBI:30616"/>
        <dbReference type="ChEBI" id="CHEBI:43474"/>
        <dbReference type="ChEBI" id="CHEBI:456216"/>
        <dbReference type="EC" id="5.6.2.4"/>
    </reaction>
</comment>
<accession>C1E1D4</accession>
<dbReference type="InterPro" id="IPR027417">
    <property type="entry name" value="P-loop_NTPase"/>
</dbReference>
<dbReference type="InParanoid" id="C1E1D4"/>
<feature type="region of interest" description="Disordered" evidence="9">
    <location>
        <begin position="316"/>
        <end position="381"/>
    </location>
</feature>
<dbReference type="GO" id="GO:0016787">
    <property type="term" value="F:hydrolase activity"/>
    <property type="evidence" value="ECO:0007669"/>
    <property type="project" value="UniProtKB-KW"/>
</dbReference>
<dbReference type="GeneID" id="8242084"/>
<evidence type="ECO:0000256" key="8">
    <source>
        <dbReference type="ARBA" id="ARBA00048988"/>
    </source>
</evidence>
<keyword evidence="5" id="KW-0413">Isomerase</keyword>
<dbReference type="EC" id="5.6.2.4" evidence="7"/>
<dbReference type="eggNOG" id="KOG2108">
    <property type="taxonomic scope" value="Eukaryota"/>
</dbReference>
<name>C1E1D4_MICCC</name>
<reference evidence="11 12" key="1">
    <citation type="journal article" date="2009" name="Science">
        <title>Green evolution and dynamic adaptations revealed by genomes of the marine picoeukaryotes Micromonas.</title>
        <authorList>
            <person name="Worden A.Z."/>
            <person name="Lee J.H."/>
            <person name="Mock T."/>
            <person name="Rouze P."/>
            <person name="Simmons M.P."/>
            <person name="Aerts A.L."/>
            <person name="Allen A.E."/>
            <person name="Cuvelier M.L."/>
            <person name="Derelle E."/>
            <person name="Everett M.V."/>
            <person name="Foulon E."/>
            <person name="Grimwood J."/>
            <person name="Gundlach H."/>
            <person name="Henrissat B."/>
            <person name="Napoli C."/>
            <person name="McDonald S.M."/>
            <person name="Parker M.S."/>
            <person name="Rombauts S."/>
            <person name="Salamov A."/>
            <person name="Von Dassow P."/>
            <person name="Badger J.H."/>
            <person name="Coutinho P.M."/>
            <person name="Demir E."/>
            <person name="Dubchak I."/>
            <person name="Gentemann C."/>
            <person name="Eikrem W."/>
            <person name="Gready J.E."/>
            <person name="John U."/>
            <person name="Lanier W."/>
            <person name="Lindquist E.A."/>
            <person name="Lucas S."/>
            <person name="Mayer K.F."/>
            <person name="Moreau H."/>
            <person name="Not F."/>
            <person name="Otillar R."/>
            <person name="Panaud O."/>
            <person name="Pangilinan J."/>
            <person name="Paulsen I."/>
            <person name="Piegu B."/>
            <person name="Poliakov A."/>
            <person name="Robbens S."/>
            <person name="Schmutz J."/>
            <person name="Toulza E."/>
            <person name="Wyss T."/>
            <person name="Zelensky A."/>
            <person name="Zhou K."/>
            <person name="Armbrust E.V."/>
            <person name="Bhattacharya D."/>
            <person name="Goodenough U.W."/>
            <person name="Van de Peer Y."/>
            <person name="Grigoriev I.V."/>
        </authorList>
    </citation>
    <scope>NUCLEOTIDE SEQUENCE [LARGE SCALE GENOMIC DNA]</scope>
    <source>
        <strain evidence="12">RCC299 / NOUM17</strain>
    </source>
</reference>
<keyword evidence="3" id="KW-0347">Helicase</keyword>
<sequence>MFAVTQTASKALLAVPSKASKTRTGRVVVAAAVPHSAVESGKKAMLTGILAATFAVGSVDPAQAATVFAGKYIDPNHPHCPREIDADGVISGVDPVPFAKGRGCRGYKKKNEAAAVEAGKISLWSIKGVVSKDDATILIDFNQKDGSGESFTGKWNGVGIEFPDGNASAPYFSMNAASGSSDVSASISRPFARSSMRCWYRFGGCHGKDGPAAVISLGLRASSKIPMALFGFAGADPKPEPKPEAPPAVANDAPGAVPARGGGAGAIGFSTASGTDRKPRGGFRSASLAMAGASKAGVGSSLFTSASSMMVNPDTVDLTADDANEDESPGKRHKTSPEEGNEEGKRKETRRYDPVEYREKQRIKREKDERTKKKRQECRQTSIFDAMAGANAPNLRGSADPIPKEVWQRILAHAPVSSLRDMRLVCKTLMNAVDDEGFLPFTKIAQQTRRMRTIDADRVIAESAAGRRKPPAVSAAAGGGRVSIGDDRPARDDEDHAAGIIQRIARDKPFATPMSASALAREVEIGVERAEARDGRTPVPGHVPGEGLAATVRELAGWKIVGSHGWALLAAAILVAAEDYGTIALLLDAARRACARADREPDGDLNGGDTAGDNERRHHYTGDYCAREDLTEFISLLAIALTVPSRWTRGAVDAEDVVLREPSASRLAHLDAAAGYLELIPHREAAGDWGADRGSFTSRLTHEQLSIVSADVKKDEVLLVRAFAGTGKTTTLLEYVKRRPGYQFAYITFNRSVMEEASTKFPKLNVKCLNFHKMAYAKFGFLYRGEKFLRGTLRQYHVSKAIGVNDSRALFAIRVLNEFLKSADLAVELKHAEAIRAEVSTKDWNKVYGKSNVKAKLGSQSPEENLVELVKNLWDKMLNPEDSSFPMTDAGYLKRYQLACRREHNPVRLDVNFDILMLDEAQDAAPVMADIILSQKECGKILVGDPHQEIYSFMGAKNAMATVAATVDKSKIVERRLTRSFRFGYEIADVANTLLRLKGETTCLIGSRRDLPDPVWSSWSDQEEVSAVHCLPRPKDADGVTLTLQSYAPGYAATLRTRLGDRPIREQGRQLVVLCRSNASVFDVASRILNLGIKDLKLGFIGGLEGQRLGQLMDIWRLAVQSDDELDAITDYFVSRFVKEYLKAKENGVKDPEPPLQALKSSAKLSNDLEMQTKISIVEKHRGNLPELIEKLKKVDVGTNPSNLKCANYLLSTAHRAKGLEFDHVLLWEDFLAVDHCSPVEWDSNGHATLFQIGNMFGDSEIVGADELNLVYVAATRAKQRLIVSDALKHLITAPRCNFAATWYLRDRGTNLPLTGMTEVEAAEDWAANEVLAQRRGGPAHFATLRCATNTCDRCGDQSYMFQLPEGSFQADEVDNAPTLGMEVRYGRIRQGMADTDIGMANADPHAVSTVPMIAPSESYAFRHNRRMCGRCVRTFAVSRRGAERYLDDDTAGAGVERTWVDDTILENFVRHSNRVNNIDPIEGMSMMDIASVCAAERRARGEPWRGKDAAGQPRRMAD</sequence>
<keyword evidence="1" id="KW-0547">Nucleotide-binding</keyword>
<dbReference type="GO" id="GO:0000724">
    <property type="term" value="P:double-strand break repair via homologous recombination"/>
    <property type="evidence" value="ECO:0007669"/>
    <property type="project" value="TreeGrafter"/>
</dbReference>
<organism evidence="11 12">
    <name type="scientific">Micromonas commoda (strain RCC299 / NOUM17 / CCMP2709)</name>
    <name type="common">Picoplanktonic green alga</name>
    <dbReference type="NCBI Taxonomy" id="296587"/>
    <lineage>
        <taxon>Eukaryota</taxon>
        <taxon>Viridiplantae</taxon>
        <taxon>Chlorophyta</taxon>
        <taxon>Mamiellophyceae</taxon>
        <taxon>Mamiellales</taxon>
        <taxon>Mamiellaceae</taxon>
        <taxon>Micromonas</taxon>
    </lineage>
</organism>
<dbReference type="STRING" id="296587.C1E1D4"/>
<dbReference type="Gene3D" id="3.40.50.300">
    <property type="entry name" value="P-loop containing nucleotide triphosphate hydrolases"/>
    <property type="match status" value="2"/>
</dbReference>
<dbReference type="InterPro" id="IPR014017">
    <property type="entry name" value="DNA_helicase_UvrD-like_C"/>
</dbReference>
<dbReference type="InterPro" id="IPR014016">
    <property type="entry name" value="UvrD-like_ATP-bd"/>
</dbReference>
<feature type="domain" description="F-box" evidence="10">
    <location>
        <begin position="402"/>
        <end position="442"/>
    </location>
</feature>
<evidence type="ECO:0000256" key="3">
    <source>
        <dbReference type="ARBA" id="ARBA00022806"/>
    </source>
</evidence>
<evidence type="ECO:0000256" key="5">
    <source>
        <dbReference type="ARBA" id="ARBA00023235"/>
    </source>
</evidence>
<dbReference type="SUPFAM" id="SSF52540">
    <property type="entry name" value="P-loop containing nucleoside triphosphate hydrolases"/>
    <property type="match status" value="1"/>
</dbReference>
<evidence type="ECO:0000259" key="10">
    <source>
        <dbReference type="SMART" id="SM00256"/>
    </source>
</evidence>
<dbReference type="RefSeq" id="XP_002500459.1">
    <property type="nucleotide sequence ID" value="XM_002500413.1"/>
</dbReference>
<proteinExistence type="predicted"/>
<keyword evidence="2" id="KW-0378">Hydrolase</keyword>
<keyword evidence="12" id="KW-1185">Reference proteome</keyword>
<evidence type="ECO:0000313" key="11">
    <source>
        <dbReference type="EMBL" id="ACO61717.1"/>
    </source>
</evidence>
<dbReference type="Pfam" id="PF13361">
    <property type="entry name" value="UvrD_C"/>
    <property type="match status" value="1"/>
</dbReference>
<dbReference type="InterPro" id="IPR000212">
    <property type="entry name" value="DNA_helicase_UvrD/REP"/>
</dbReference>
<dbReference type="GO" id="GO:0043138">
    <property type="term" value="F:3'-5' DNA helicase activity"/>
    <property type="evidence" value="ECO:0007669"/>
    <property type="project" value="UniProtKB-EC"/>
</dbReference>
<feature type="region of interest" description="Disordered" evidence="9">
    <location>
        <begin position="465"/>
        <end position="492"/>
    </location>
</feature>